<accession>A0A6B1F8N8</accession>
<dbReference type="Gene3D" id="2.40.160.90">
    <property type="match status" value="1"/>
</dbReference>
<name>A0A6B1F8N8_9SYNE</name>
<proteinExistence type="predicted"/>
<dbReference type="InterPro" id="IPR011250">
    <property type="entry name" value="OMP/PagP_B-barrel"/>
</dbReference>
<organism evidence="1">
    <name type="scientific">Synechococcus sp. SB0676_bin_10</name>
    <dbReference type="NCBI Taxonomy" id="2604869"/>
    <lineage>
        <taxon>Bacteria</taxon>
        <taxon>Bacillati</taxon>
        <taxon>Cyanobacteriota</taxon>
        <taxon>Cyanophyceae</taxon>
        <taxon>Synechococcales</taxon>
        <taxon>Synechococcaceae</taxon>
        <taxon>Synechococcus</taxon>
    </lineage>
</organism>
<dbReference type="AlphaFoldDB" id="A0A6B1F8N8"/>
<gene>
    <name evidence="1" type="ORF">F4162_06060</name>
</gene>
<protein>
    <submittedName>
        <fullName evidence="1">Transferrin-binding protein-like solute binding protein</fullName>
    </submittedName>
</protein>
<evidence type="ECO:0000313" key="1">
    <source>
        <dbReference type="EMBL" id="MYG38537.1"/>
    </source>
</evidence>
<reference evidence="1" key="1">
    <citation type="submission" date="2019-09" db="EMBL/GenBank/DDBJ databases">
        <title>Characterisation of the sponge microbiome using genome-centric metagenomics.</title>
        <authorList>
            <person name="Engelberts J.P."/>
            <person name="Robbins S.J."/>
            <person name="De Goeij J.M."/>
            <person name="Aranda M."/>
            <person name="Bell S.C."/>
            <person name="Webster N.S."/>
        </authorList>
    </citation>
    <scope>NUCLEOTIDE SEQUENCE</scope>
    <source>
        <strain evidence="1">SB0676_bin_10</strain>
    </source>
</reference>
<comment type="caution">
    <text evidence="1">The sequence shown here is derived from an EMBL/GenBank/DDBJ whole genome shotgun (WGS) entry which is preliminary data.</text>
</comment>
<dbReference type="SUPFAM" id="SSF56925">
    <property type="entry name" value="OMPA-like"/>
    <property type="match status" value="1"/>
</dbReference>
<dbReference type="EMBL" id="VYDO01000196">
    <property type="protein sequence ID" value="MYG38537.1"/>
    <property type="molecule type" value="Genomic_DNA"/>
</dbReference>
<sequence>MGLANLTWESSCVGTSCTLTDNLINSTVPFPLRRISIASPDAGKSELLGTKHGITLIQQLDEQGEFDPNSLGAWMQHSFFATEAFDGAGLKGSLGIAGGDLTRSRPRGNATWYGLMVGTAIGDNELLQGDATLMYSLDDQRLDASFTDIQNLDSEPHSVTSVDFTDVPVDARGEFKTGSTGNRIQGGFYGPDHAETAGTFEKSNIVGAFGAKREE</sequence>